<proteinExistence type="predicted"/>
<gene>
    <name evidence="2" type="ORF">RFI_11832</name>
</gene>
<dbReference type="EMBL" id="ASPP01008639">
    <property type="protein sequence ID" value="ETO25306.1"/>
    <property type="molecule type" value="Genomic_DNA"/>
</dbReference>
<dbReference type="Gene3D" id="1.10.167.10">
    <property type="entry name" value="Regulator of G-protein Signalling 4, domain 2"/>
    <property type="match status" value="1"/>
</dbReference>
<dbReference type="PROSITE" id="PS50132">
    <property type="entry name" value="RGS"/>
    <property type="match status" value="1"/>
</dbReference>
<organism evidence="2 3">
    <name type="scientific">Reticulomyxa filosa</name>
    <dbReference type="NCBI Taxonomy" id="46433"/>
    <lineage>
        <taxon>Eukaryota</taxon>
        <taxon>Sar</taxon>
        <taxon>Rhizaria</taxon>
        <taxon>Retaria</taxon>
        <taxon>Foraminifera</taxon>
        <taxon>Monothalamids</taxon>
        <taxon>Reticulomyxidae</taxon>
        <taxon>Reticulomyxa</taxon>
    </lineage>
</organism>
<dbReference type="AlphaFoldDB" id="X6NH48"/>
<sequence length="181" mass="21677">MDRIFTLTMGFMMGLGLDQLPQFCMKFSMSEATKSDMKWLNSQEETIHDPTGFQYLCRFLEVHSCSEYVWFLKIYLEFEYAMSDKQRLVIARKMVDCCMTPGEPFEINISYEMREEVCLTQRKNFFLQCAKNVKELNARFHRGEEVIVPPDMFDFVYKEIKKLIRDNYWLAFEKMCLTMSK</sequence>
<keyword evidence="3" id="KW-1185">Reference proteome</keyword>
<feature type="domain" description="RGS" evidence="1">
    <location>
        <begin position="42"/>
        <end position="172"/>
    </location>
</feature>
<accession>X6NH48</accession>
<dbReference type="Pfam" id="PF00615">
    <property type="entry name" value="RGS"/>
    <property type="match status" value="1"/>
</dbReference>
<name>X6NH48_RETFI</name>
<evidence type="ECO:0000313" key="3">
    <source>
        <dbReference type="Proteomes" id="UP000023152"/>
    </source>
</evidence>
<dbReference type="InterPro" id="IPR036305">
    <property type="entry name" value="RGS_sf"/>
</dbReference>
<evidence type="ECO:0000313" key="2">
    <source>
        <dbReference type="EMBL" id="ETO25306.1"/>
    </source>
</evidence>
<evidence type="ECO:0000259" key="1">
    <source>
        <dbReference type="PROSITE" id="PS50132"/>
    </source>
</evidence>
<dbReference type="Proteomes" id="UP000023152">
    <property type="component" value="Unassembled WGS sequence"/>
</dbReference>
<dbReference type="SUPFAM" id="SSF48097">
    <property type="entry name" value="Regulator of G-protein signaling, RGS"/>
    <property type="match status" value="1"/>
</dbReference>
<dbReference type="InterPro" id="IPR044926">
    <property type="entry name" value="RGS_subdomain_2"/>
</dbReference>
<comment type="caution">
    <text evidence="2">The sequence shown here is derived from an EMBL/GenBank/DDBJ whole genome shotgun (WGS) entry which is preliminary data.</text>
</comment>
<protein>
    <recommendedName>
        <fullName evidence="1">RGS domain-containing protein</fullName>
    </recommendedName>
</protein>
<dbReference type="InterPro" id="IPR016137">
    <property type="entry name" value="RGS"/>
</dbReference>
<reference evidence="2 3" key="1">
    <citation type="journal article" date="2013" name="Curr. Biol.">
        <title>The Genome of the Foraminiferan Reticulomyxa filosa.</title>
        <authorList>
            <person name="Glockner G."/>
            <person name="Hulsmann N."/>
            <person name="Schleicher M."/>
            <person name="Noegel A.A."/>
            <person name="Eichinger L."/>
            <person name="Gallinger C."/>
            <person name="Pawlowski J."/>
            <person name="Sierra R."/>
            <person name="Euteneuer U."/>
            <person name="Pillet L."/>
            <person name="Moustafa A."/>
            <person name="Platzer M."/>
            <person name="Groth M."/>
            <person name="Szafranski K."/>
            <person name="Schliwa M."/>
        </authorList>
    </citation>
    <scope>NUCLEOTIDE SEQUENCE [LARGE SCALE GENOMIC DNA]</scope>
</reference>